<keyword evidence="6 7" id="KW-0472">Membrane</keyword>
<dbReference type="PANTHER" id="PTHR30487:SF0">
    <property type="entry name" value="PREPILIN LEADER PEPTIDASE_N-METHYLTRANSFERASE-RELATED"/>
    <property type="match status" value="1"/>
</dbReference>
<dbReference type="EMBL" id="PGEX01000001">
    <property type="protein sequence ID" value="PJJ40858.1"/>
    <property type="molecule type" value="Genomic_DNA"/>
</dbReference>
<evidence type="ECO:0000256" key="3">
    <source>
        <dbReference type="ARBA" id="ARBA00022475"/>
    </source>
</evidence>
<dbReference type="InterPro" id="IPR050882">
    <property type="entry name" value="Prepilin_peptidase/N-MTase"/>
</dbReference>
<keyword evidence="5 7" id="KW-1133">Transmembrane helix</keyword>
<evidence type="ECO:0000256" key="2">
    <source>
        <dbReference type="ARBA" id="ARBA00005801"/>
    </source>
</evidence>
<feature type="domain" description="Prepilin peptidase A24 N-terminal" evidence="9">
    <location>
        <begin position="16"/>
        <end position="95"/>
    </location>
</feature>
<accession>A0A2M9A5C8</accession>
<dbReference type="Proteomes" id="UP000231134">
    <property type="component" value="Unassembled WGS sequence"/>
</dbReference>
<dbReference type="InterPro" id="IPR000045">
    <property type="entry name" value="Prepilin_IV_endopep_pep"/>
</dbReference>
<keyword evidence="3" id="KW-1003">Cell membrane</keyword>
<feature type="transmembrane region" description="Helical" evidence="7">
    <location>
        <begin position="6"/>
        <end position="27"/>
    </location>
</feature>
<evidence type="ECO:0000313" key="11">
    <source>
        <dbReference type="Proteomes" id="UP000231134"/>
    </source>
</evidence>
<evidence type="ECO:0000256" key="1">
    <source>
        <dbReference type="ARBA" id="ARBA00004651"/>
    </source>
</evidence>
<evidence type="ECO:0000256" key="5">
    <source>
        <dbReference type="ARBA" id="ARBA00022989"/>
    </source>
</evidence>
<evidence type="ECO:0000256" key="6">
    <source>
        <dbReference type="ARBA" id="ARBA00023136"/>
    </source>
</evidence>
<dbReference type="Gene3D" id="1.20.120.1220">
    <property type="match status" value="1"/>
</dbReference>
<organism evidence="10 11">
    <name type="scientific">Hallerella succinigenes</name>
    <dbReference type="NCBI Taxonomy" id="1896222"/>
    <lineage>
        <taxon>Bacteria</taxon>
        <taxon>Pseudomonadati</taxon>
        <taxon>Fibrobacterota</taxon>
        <taxon>Fibrobacteria</taxon>
        <taxon>Fibrobacterales</taxon>
        <taxon>Fibrobacteraceae</taxon>
        <taxon>Hallerella</taxon>
    </lineage>
</organism>
<dbReference type="AlphaFoldDB" id="A0A2M9A5C8"/>
<feature type="transmembrane region" description="Helical" evidence="7">
    <location>
        <begin position="141"/>
        <end position="159"/>
    </location>
</feature>
<gene>
    <name evidence="10" type="ORF">BGX16_0808</name>
</gene>
<dbReference type="InterPro" id="IPR010627">
    <property type="entry name" value="Prepilin_pept_A24_N"/>
</dbReference>
<proteinExistence type="inferred from homology"/>
<feature type="transmembrane region" description="Helical" evidence="7">
    <location>
        <begin position="85"/>
        <end position="104"/>
    </location>
</feature>
<keyword evidence="11" id="KW-1185">Reference proteome</keyword>
<dbReference type="GO" id="GO:0006465">
    <property type="term" value="P:signal peptide processing"/>
    <property type="evidence" value="ECO:0007669"/>
    <property type="project" value="TreeGrafter"/>
</dbReference>
<evidence type="ECO:0000259" key="8">
    <source>
        <dbReference type="Pfam" id="PF01478"/>
    </source>
</evidence>
<feature type="transmembrane region" description="Helical" evidence="7">
    <location>
        <begin position="165"/>
        <end position="186"/>
    </location>
</feature>
<dbReference type="RefSeq" id="WP_100424895.1">
    <property type="nucleotide sequence ID" value="NZ_JAXFBG010000067.1"/>
</dbReference>
<comment type="subcellular location">
    <subcellularLocation>
        <location evidence="1">Cell membrane</location>
        <topology evidence="1">Multi-pass membrane protein</topology>
    </subcellularLocation>
</comment>
<evidence type="ECO:0000313" key="10">
    <source>
        <dbReference type="EMBL" id="PJJ40858.1"/>
    </source>
</evidence>
<dbReference type="PANTHER" id="PTHR30487">
    <property type="entry name" value="TYPE 4 PREPILIN-LIKE PROTEINS LEADER PEPTIDE-PROCESSING ENZYME"/>
    <property type="match status" value="1"/>
</dbReference>
<evidence type="ECO:0000256" key="7">
    <source>
        <dbReference type="SAM" id="Phobius"/>
    </source>
</evidence>
<name>A0A2M9A5C8_9BACT</name>
<evidence type="ECO:0000259" key="9">
    <source>
        <dbReference type="Pfam" id="PF06750"/>
    </source>
</evidence>
<sequence>MQEIPLWYVAILFAMLGACVGSFYNVIVYRMPRGISLVNPPSFCPHCKKRIPIWYNLPVVGWLLLRGKSACCHKPISIRYPIGEALCGLLGVFALFLANFPSSWTGPVTHWADSFALFWLLLGIYPVAAVDFEFKLIPDSISIGGIGVGLALSFFPGGITPLESLLGALFAGGGLYLIGYLASKILKRDAMGLGDVKLVAGFGALMGVGHAFASLVLASFLGILIMVPYRMIKKEESKEIPFGPFLAVAAPIVYRFGDKFLSFYFGLFGLVE</sequence>
<reference evidence="10 11" key="1">
    <citation type="submission" date="2017-11" db="EMBL/GenBank/DDBJ databases">
        <title>Animal gut microbial communities from fecal samples from Wisconsin, USA.</title>
        <authorList>
            <person name="Neumann A."/>
        </authorList>
    </citation>
    <scope>NUCLEOTIDE SEQUENCE [LARGE SCALE GENOMIC DNA]</scope>
    <source>
        <strain evidence="10 11">UWS3</strain>
    </source>
</reference>
<dbReference type="GO" id="GO:0005886">
    <property type="term" value="C:plasma membrane"/>
    <property type="evidence" value="ECO:0007669"/>
    <property type="project" value="UniProtKB-SubCell"/>
</dbReference>
<dbReference type="OrthoDB" id="9789291at2"/>
<dbReference type="Pfam" id="PF06750">
    <property type="entry name" value="A24_N_bact"/>
    <property type="match status" value="1"/>
</dbReference>
<feature type="domain" description="Prepilin type IV endopeptidase peptidase" evidence="8">
    <location>
        <begin position="127"/>
        <end position="226"/>
    </location>
</feature>
<evidence type="ECO:0000256" key="4">
    <source>
        <dbReference type="ARBA" id="ARBA00022692"/>
    </source>
</evidence>
<keyword evidence="4 7" id="KW-0812">Transmembrane</keyword>
<protein>
    <submittedName>
        <fullName evidence="10">Type 4 prepilin peptidase 1</fullName>
    </submittedName>
</protein>
<comment type="caution">
    <text evidence="10">The sequence shown here is derived from an EMBL/GenBank/DDBJ whole genome shotgun (WGS) entry which is preliminary data.</text>
</comment>
<feature type="transmembrane region" description="Helical" evidence="7">
    <location>
        <begin position="116"/>
        <end position="134"/>
    </location>
</feature>
<dbReference type="Pfam" id="PF01478">
    <property type="entry name" value="Peptidase_A24"/>
    <property type="match status" value="1"/>
</dbReference>
<dbReference type="GO" id="GO:0004190">
    <property type="term" value="F:aspartic-type endopeptidase activity"/>
    <property type="evidence" value="ECO:0007669"/>
    <property type="project" value="InterPro"/>
</dbReference>
<feature type="transmembrane region" description="Helical" evidence="7">
    <location>
        <begin position="198"/>
        <end position="228"/>
    </location>
</feature>
<comment type="similarity">
    <text evidence="2">Belongs to the peptidase A24 family.</text>
</comment>